<dbReference type="NCBIfam" id="TIGR01245">
    <property type="entry name" value="trpD"/>
    <property type="match status" value="1"/>
</dbReference>
<keyword evidence="7" id="KW-0057">Aromatic amino acid biosynthesis</keyword>
<evidence type="ECO:0000313" key="12">
    <source>
        <dbReference type="Proteomes" id="UP000028924"/>
    </source>
</evidence>
<dbReference type="Gene3D" id="3.40.1030.10">
    <property type="entry name" value="Nucleoside phosphorylase/phosphoribosyltransferase catalytic domain"/>
    <property type="match status" value="1"/>
</dbReference>
<dbReference type="InterPro" id="IPR035902">
    <property type="entry name" value="Nuc_phospho_transferase"/>
</dbReference>
<evidence type="ECO:0000313" key="11">
    <source>
        <dbReference type="EMBL" id="KFM27055.1"/>
    </source>
</evidence>
<feature type="domain" description="Glycosyl transferase family 3 N-terminal" evidence="10">
    <location>
        <begin position="4"/>
        <end position="38"/>
    </location>
</feature>
<dbReference type="Pfam" id="PF00591">
    <property type="entry name" value="Glycos_transf_3"/>
    <property type="match status" value="1"/>
</dbReference>
<keyword evidence="4 11" id="KW-0328">Glycosyltransferase</keyword>
<dbReference type="OrthoDB" id="427800at2759"/>
<dbReference type="GO" id="GO:0000162">
    <property type="term" value="P:L-tryptophan biosynthetic process"/>
    <property type="evidence" value="ECO:0007669"/>
    <property type="project" value="UniProtKB-KW"/>
</dbReference>
<evidence type="ECO:0000259" key="9">
    <source>
        <dbReference type="Pfam" id="PF00591"/>
    </source>
</evidence>
<dbReference type="GO" id="GO:0005829">
    <property type="term" value="C:cytosol"/>
    <property type="evidence" value="ECO:0007669"/>
    <property type="project" value="TreeGrafter"/>
</dbReference>
<dbReference type="GeneID" id="23617278"/>
<evidence type="ECO:0000256" key="1">
    <source>
        <dbReference type="ARBA" id="ARBA00004907"/>
    </source>
</evidence>
<evidence type="ECO:0000256" key="8">
    <source>
        <dbReference type="ARBA" id="ARBA00061500"/>
    </source>
</evidence>
<evidence type="ECO:0000256" key="5">
    <source>
        <dbReference type="ARBA" id="ARBA00022679"/>
    </source>
</evidence>
<comment type="similarity">
    <text evidence="8">Belongs to the anthranilate phosphoribosyltransferase family.</text>
</comment>
<dbReference type="EMBL" id="KL662141">
    <property type="protein sequence ID" value="KFM27055.1"/>
    <property type="molecule type" value="Genomic_DNA"/>
</dbReference>
<gene>
    <name evidence="11" type="ORF">F751_5887</name>
</gene>
<dbReference type="Proteomes" id="UP000028924">
    <property type="component" value="Unassembled WGS sequence"/>
</dbReference>
<dbReference type="AlphaFoldDB" id="A0A087SMV1"/>
<proteinExistence type="inferred from homology"/>
<dbReference type="PANTHER" id="PTHR43285:SF2">
    <property type="entry name" value="ANTHRANILATE PHOSPHORIBOSYLTRANSFERASE"/>
    <property type="match status" value="1"/>
</dbReference>
<keyword evidence="3" id="KW-0028">Amino-acid biosynthesis</keyword>
<evidence type="ECO:0000259" key="10">
    <source>
        <dbReference type="Pfam" id="PF02885"/>
    </source>
</evidence>
<dbReference type="FunFam" id="3.40.1030.10:FF:000002">
    <property type="entry name" value="Anthranilate phosphoribosyltransferase"/>
    <property type="match status" value="1"/>
</dbReference>
<organism evidence="11 12">
    <name type="scientific">Auxenochlorella protothecoides</name>
    <name type="common">Green microalga</name>
    <name type="synonym">Chlorella protothecoides</name>
    <dbReference type="NCBI Taxonomy" id="3075"/>
    <lineage>
        <taxon>Eukaryota</taxon>
        <taxon>Viridiplantae</taxon>
        <taxon>Chlorophyta</taxon>
        <taxon>core chlorophytes</taxon>
        <taxon>Trebouxiophyceae</taxon>
        <taxon>Chlorellales</taxon>
        <taxon>Chlorellaceae</taxon>
        <taxon>Auxenochlorella</taxon>
    </lineage>
</organism>
<feature type="domain" description="Glycosyl transferase family 3" evidence="9">
    <location>
        <begin position="46"/>
        <end position="293"/>
    </location>
</feature>
<dbReference type="GO" id="GO:0004048">
    <property type="term" value="F:anthranilate phosphoribosyltransferase activity"/>
    <property type="evidence" value="ECO:0007669"/>
    <property type="project" value="UniProtKB-EC"/>
</dbReference>
<dbReference type="RefSeq" id="XP_011400011.1">
    <property type="nucleotide sequence ID" value="XM_011401709.1"/>
</dbReference>
<evidence type="ECO:0000256" key="2">
    <source>
        <dbReference type="ARBA" id="ARBA00011948"/>
    </source>
</evidence>
<evidence type="ECO:0000256" key="4">
    <source>
        <dbReference type="ARBA" id="ARBA00022676"/>
    </source>
</evidence>
<name>A0A087SMV1_AUXPR</name>
<reference evidence="11 12" key="1">
    <citation type="journal article" date="2014" name="BMC Genomics">
        <title>Oil accumulation mechanisms of the oleaginous microalga Chlorella protothecoides revealed through its genome, transcriptomes, and proteomes.</title>
        <authorList>
            <person name="Gao C."/>
            <person name="Wang Y."/>
            <person name="Shen Y."/>
            <person name="Yan D."/>
            <person name="He X."/>
            <person name="Dai J."/>
            <person name="Wu Q."/>
        </authorList>
    </citation>
    <scope>NUCLEOTIDE SEQUENCE [LARGE SCALE GENOMIC DNA]</scope>
    <source>
        <strain evidence="11 12">0710</strain>
    </source>
</reference>
<dbReference type="InterPro" id="IPR005940">
    <property type="entry name" value="Anthranilate_Pribosyl_Tfrase"/>
</dbReference>
<dbReference type="Pfam" id="PF02885">
    <property type="entry name" value="Glycos_trans_3N"/>
    <property type="match status" value="1"/>
</dbReference>
<dbReference type="InterPro" id="IPR000312">
    <property type="entry name" value="Glycosyl_Trfase_fam3"/>
</dbReference>
<dbReference type="InterPro" id="IPR036320">
    <property type="entry name" value="Glycosyl_Trfase_fam3_N_dom_sf"/>
</dbReference>
<keyword evidence="12" id="KW-1185">Reference proteome</keyword>
<evidence type="ECO:0000256" key="6">
    <source>
        <dbReference type="ARBA" id="ARBA00022822"/>
    </source>
</evidence>
<dbReference type="eggNOG" id="KOG1438">
    <property type="taxonomic scope" value="Eukaryota"/>
</dbReference>
<protein>
    <recommendedName>
        <fullName evidence="2">anthranilate phosphoribosyltransferase</fullName>
        <ecNumber evidence="2">2.4.2.18</ecNumber>
    </recommendedName>
</protein>
<dbReference type="InterPro" id="IPR017459">
    <property type="entry name" value="Glycosyl_Trfase_fam3_N_dom"/>
</dbReference>
<dbReference type="KEGG" id="apro:F751_5887"/>
<keyword evidence="5 11" id="KW-0808">Transferase</keyword>
<dbReference type="PANTHER" id="PTHR43285">
    <property type="entry name" value="ANTHRANILATE PHOSPHORIBOSYLTRANSFERASE"/>
    <property type="match status" value="1"/>
</dbReference>
<evidence type="ECO:0000256" key="7">
    <source>
        <dbReference type="ARBA" id="ARBA00023141"/>
    </source>
</evidence>
<keyword evidence="6" id="KW-0822">Tryptophan biosynthesis</keyword>
<accession>A0A087SMV1</accession>
<dbReference type="Gene3D" id="1.20.970.10">
    <property type="entry name" value="Transferase, Pyrimidine Nucleoside Phosphorylase, Chain C"/>
    <property type="match status" value="1"/>
</dbReference>
<comment type="pathway">
    <text evidence="1">Amino-acid biosynthesis; L-tryptophan biosynthesis; L-tryptophan from chorismate: step 2/5.</text>
</comment>
<sequence>MIAETSPTQLAAFLVLLRAKGETAEEIAGLAQAMLELGLRVDTPHDVVDIVGTGGDGIGSVNISTGACVVAAAAGARVAKHGNRSVSSLCGSADVLEALGVTVELDAAGVARCIDEVGVGFMYAPVFHPAMKAVVPVRRALKIRTVFNLLGPLLNPAHAAYGLVGVYSPSISHVMADALQRLGTQRSLVVHSMGLDELTPLGPASVVEVTQAGKREYSLEPRDLGIPRATVEDLKGGDARLNAAILEDVFGGGRGPVADALNLNAGVALCAAGVVASAEDGVALAQETQRRGAPGETLARWRAVSASCSTVA</sequence>
<dbReference type="SUPFAM" id="SSF47648">
    <property type="entry name" value="Nucleoside phosphorylase/phosphoribosyltransferase N-terminal domain"/>
    <property type="match status" value="1"/>
</dbReference>
<dbReference type="HAMAP" id="MF_00211">
    <property type="entry name" value="TrpD"/>
    <property type="match status" value="1"/>
</dbReference>
<dbReference type="STRING" id="3075.A0A087SMV1"/>
<dbReference type="EC" id="2.4.2.18" evidence="2"/>
<dbReference type="SUPFAM" id="SSF52418">
    <property type="entry name" value="Nucleoside phosphorylase/phosphoribosyltransferase catalytic domain"/>
    <property type="match status" value="1"/>
</dbReference>
<evidence type="ECO:0000256" key="3">
    <source>
        <dbReference type="ARBA" id="ARBA00022605"/>
    </source>
</evidence>